<keyword evidence="1" id="KW-0812">Transmembrane</keyword>
<dbReference type="EnsemblMetazoa" id="G6365.1">
    <property type="protein sequence ID" value="G6365.1:cds"/>
    <property type="gene ID" value="G6365"/>
</dbReference>
<evidence type="ECO:0000256" key="2">
    <source>
        <dbReference type="SAM" id="SignalP"/>
    </source>
</evidence>
<dbReference type="AlphaFoldDB" id="A0A8W8NQX5"/>
<dbReference type="PROSITE" id="PS51212">
    <property type="entry name" value="WSC"/>
    <property type="match status" value="1"/>
</dbReference>
<evidence type="ECO:0000313" key="4">
    <source>
        <dbReference type="EnsemblMetazoa" id="G6365.1:cds"/>
    </source>
</evidence>
<keyword evidence="5" id="KW-1185">Reference proteome</keyword>
<organism evidence="4 5">
    <name type="scientific">Magallana gigas</name>
    <name type="common">Pacific oyster</name>
    <name type="synonym">Crassostrea gigas</name>
    <dbReference type="NCBI Taxonomy" id="29159"/>
    <lineage>
        <taxon>Eukaryota</taxon>
        <taxon>Metazoa</taxon>
        <taxon>Spiralia</taxon>
        <taxon>Lophotrochozoa</taxon>
        <taxon>Mollusca</taxon>
        <taxon>Bivalvia</taxon>
        <taxon>Autobranchia</taxon>
        <taxon>Pteriomorphia</taxon>
        <taxon>Ostreida</taxon>
        <taxon>Ostreoidea</taxon>
        <taxon>Ostreidae</taxon>
        <taxon>Magallana</taxon>
    </lineage>
</organism>
<keyword evidence="2" id="KW-0732">Signal</keyword>
<evidence type="ECO:0000256" key="1">
    <source>
        <dbReference type="SAM" id="Phobius"/>
    </source>
</evidence>
<dbReference type="InterPro" id="IPR002889">
    <property type="entry name" value="WSC_carb-bd"/>
</dbReference>
<reference evidence="4" key="1">
    <citation type="submission" date="2022-08" db="UniProtKB">
        <authorList>
            <consortium name="EnsemblMetazoa"/>
        </authorList>
    </citation>
    <scope>IDENTIFICATION</scope>
    <source>
        <strain evidence="4">05x7-T-G4-1.051#20</strain>
    </source>
</reference>
<protein>
    <recommendedName>
        <fullName evidence="3">WSC domain-containing protein</fullName>
    </recommendedName>
</protein>
<name>A0A8W8NQX5_MAGGI</name>
<keyword evidence="1" id="KW-1133">Transmembrane helix</keyword>
<feature type="transmembrane region" description="Helical" evidence="1">
    <location>
        <begin position="237"/>
        <end position="261"/>
    </location>
</feature>
<sequence>MTTLILTIVLFICNMTGKIECQGNIKAFNSMEMSEKSSKPCDMLSRQDNIRNPRHMTKVQLPAQSLTTGNYTLWIAYRGCYQISTLPKTTNELLINNNTVGNCYRECKMKVMKNNSCGNITDVLFGLQKSTCFCFFNAPVRSDLDHSSRCNMSCSPSSFEDGECGGQGHFSAYEEYKPQGGPLAGLCLICSKSSSNTITIGGTECDTNATGVCETDSYQITTPSVTVGPSYTPSNNILVATAGLLFTIIIVFSVGCLVWYFRKRRAQKPQICITAVNNITYDDVITKPESDRKQNSATCSRQTKLYEEQKRLSSKTEDIYVQKDDGQYDCLHSSQQKQASFIVGDRYGDSSCLDDPYSTSRQARKSSLILDDPYNSIVLPGYNGNSCLLTENPNYDHIYQPERETDCYIYKCTNVNIP</sequence>
<feature type="chain" id="PRO_5036485391" description="WSC domain-containing protein" evidence="2">
    <location>
        <begin position="22"/>
        <end position="418"/>
    </location>
</feature>
<evidence type="ECO:0000259" key="3">
    <source>
        <dbReference type="PROSITE" id="PS51212"/>
    </source>
</evidence>
<keyword evidence="1" id="KW-0472">Membrane</keyword>
<evidence type="ECO:0000313" key="5">
    <source>
        <dbReference type="Proteomes" id="UP000005408"/>
    </source>
</evidence>
<accession>A0A8W8NQX5</accession>
<feature type="domain" description="WSC" evidence="3">
    <location>
        <begin position="74"/>
        <end position="176"/>
    </location>
</feature>
<feature type="signal peptide" evidence="2">
    <location>
        <begin position="1"/>
        <end position="21"/>
    </location>
</feature>
<proteinExistence type="predicted"/>
<dbReference type="Proteomes" id="UP000005408">
    <property type="component" value="Unassembled WGS sequence"/>
</dbReference>